<feature type="region of interest" description="Disordered" evidence="1">
    <location>
        <begin position="656"/>
        <end position="811"/>
    </location>
</feature>
<dbReference type="OrthoDB" id="3801583at2759"/>
<feature type="compositionally biased region" description="Basic and acidic residues" evidence="1">
    <location>
        <begin position="796"/>
        <end position="811"/>
    </location>
</feature>
<evidence type="ECO:0000256" key="1">
    <source>
        <dbReference type="SAM" id="MobiDB-lite"/>
    </source>
</evidence>
<feature type="region of interest" description="Disordered" evidence="1">
    <location>
        <begin position="1"/>
        <end position="68"/>
    </location>
</feature>
<feature type="compositionally biased region" description="Low complexity" evidence="1">
    <location>
        <begin position="696"/>
        <end position="705"/>
    </location>
</feature>
<feature type="region of interest" description="Disordered" evidence="1">
    <location>
        <begin position="329"/>
        <end position="350"/>
    </location>
</feature>
<dbReference type="AlphaFoldDB" id="A0A6A5KJX8"/>
<dbReference type="EMBL" id="ML975298">
    <property type="protein sequence ID" value="KAF1834684.1"/>
    <property type="molecule type" value="Genomic_DNA"/>
</dbReference>
<feature type="compositionally biased region" description="Basic and acidic residues" evidence="1">
    <location>
        <begin position="243"/>
        <end position="253"/>
    </location>
</feature>
<proteinExistence type="predicted"/>
<feature type="compositionally biased region" description="Low complexity" evidence="1">
    <location>
        <begin position="744"/>
        <end position="762"/>
    </location>
</feature>
<evidence type="ECO:0000313" key="3">
    <source>
        <dbReference type="Proteomes" id="UP000800040"/>
    </source>
</evidence>
<accession>A0A6A5KJX8</accession>
<keyword evidence="3" id="KW-1185">Reference proteome</keyword>
<protein>
    <submittedName>
        <fullName evidence="2">Uncharacterized protein</fullName>
    </submittedName>
</protein>
<reference evidence="2" key="1">
    <citation type="submission" date="2020-01" db="EMBL/GenBank/DDBJ databases">
        <authorList>
            <consortium name="DOE Joint Genome Institute"/>
            <person name="Haridas S."/>
            <person name="Albert R."/>
            <person name="Binder M."/>
            <person name="Bloem J."/>
            <person name="Labutti K."/>
            <person name="Salamov A."/>
            <person name="Andreopoulos B."/>
            <person name="Baker S.E."/>
            <person name="Barry K."/>
            <person name="Bills G."/>
            <person name="Bluhm B.H."/>
            <person name="Cannon C."/>
            <person name="Castanera R."/>
            <person name="Culley D.E."/>
            <person name="Daum C."/>
            <person name="Ezra D."/>
            <person name="Gonzalez J.B."/>
            <person name="Henrissat B."/>
            <person name="Kuo A."/>
            <person name="Liang C."/>
            <person name="Lipzen A."/>
            <person name="Lutzoni F."/>
            <person name="Magnuson J."/>
            <person name="Mondo S."/>
            <person name="Nolan M."/>
            <person name="Ohm R."/>
            <person name="Pangilinan J."/>
            <person name="Park H.-J."/>
            <person name="Ramirez L."/>
            <person name="Alfaro M."/>
            <person name="Sun H."/>
            <person name="Tritt A."/>
            <person name="Yoshinaga Y."/>
            <person name="Zwiers L.-H."/>
            <person name="Turgeon B.G."/>
            <person name="Goodwin S.B."/>
            <person name="Spatafora J.W."/>
            <person name="Crous P.W."/>
            <person name="Grigoriev I.V."/>
        </authorList>
    </citation>
    <scope>NUCLEOTIDE SEQUENCE</scope>
    <source>
        <strain evidence="2">P77</strain>
    </source>
</reference>
<feature type="compositionally biased region" description="Low complexity" evidence="1">
    <location>
        <begin position="25"/>
        <end position="44"/>
    </location>
</feature>
<feature type="compositionally biased region" description="Low complexity" evidence="1">
    <location>
        <begin position="167"/>
        <end position="177"/>
    </location>
</feature>
<gene>
    <name evidence="2" type="ORF">BDW02DRAFT_579370</name>
</gene>
<name>A0A6A5KJX8_9PLEO</name>
<evidence type="ECO:0000313" key="2">
    <source>
        <dbReference type="EMBL" id="KAF1834684.1"/>
    </source>
</evidence>
<feature type="region of interest" description="Disordered" evidence="1">
    <location>
        <begin position="388"/>
        <end position="446"/>
    </location>
</feature>
<sequence>MSNKNKHTSRPASQAPQSPVPQRPRPVIQRLSSGFNSFLSNLPLRRTTSKERNVQRSRTAPDPGRVNVRRAGIEASGTPESQQTPLPEIRIPLLSEPEQPCPYDPSQYYSFTSIERSPCDLCGFRSPSKSGSSKPCANCRSKSPFSHIKLGFRRRSRTESGREIAVQSTSPQPQHSHSSSEERTRTVAPEIAAKRIGNPPRRASLPMPRLSATDNRHLRLSPEPDTSQPPRQPPLCPGTHTAKPRDRTVETSKVRPISPKLHYLHGLPNSKAYPYVHKREVVQHIAAIRAGAASPLADVAHAASTRTTISTVTDFSETVHYGRALSPAFATRPPTQQCRSPQPEPQPGNLMIRQLSVDGSLVVERPRRGHPGPISLDNQLSSSDVYLRRSPEQHPQSSRTPRPALDRTRHKDATVDGKGGELRLEPKGGAEREGVPSLRGGGGDESRSCGFMLKQMLLTCGRVYYTDDDDLPPPRTRDSVQAARAMRRAQGKAQLPHPISRVCIHQTTLRTADRSGKVANTYTRSVAASHSKQHQVPPYLFHHRAVNRPINIPFLSASHNASFIQPIPSLRGGAGSPSALRDHKRLPPTLFWLAGGRGRIPSVAGWRSQKPKKRMGGLLGMAVYGEKAGTPYGSKNVEAVKKPGLETVIPAVDPVAEKASAGSKPEKAERVKSKGKTRSKSSSRSSKSHESRSSKSKSSSSSSKSCVAQKEAPSDPIIETAATAEGASREASVEEPPAPTGEGATADDPPIEAPAETAAASDALEKAPDQASGVEHAAPAQDGNAEHTASGGEANGRGEHGGAPEEEGERT</sequence>
<dbReference type="Proteomes" id="UP000800040">
    <property type="component" value="Unassembled WGS sequence"/>
</dbReference>
<organism evidence="2 3">
    <name type="scientific">Decorospora gaudefroyi</name>
    <dbReference type="NCBI Taxonomy" id="184978"/>
    <lineage>
        <taxon>Eukaryota</taxon>
        <taxon>Fungi</taxon>
        <taxon>Dikarya</taxon>
        <taxon>Ascomycota</taxon>
        <taxon>Pezizomycotina</taxon>
        <taxon>Dothideomycetes</taxon>
        <taxon>Pleosporomycetidae</taxon>
        <taxon>Pleosporales</taxon>
        <taxon>Pleosporineae</taxon>
        <taxon>Pleosporaceae</taxon>
        <taxon>Decorospora</taxon>
    </lineage>
</organism>
<feature type="region of interest" description="Disordered" evidence="1">
    <location>
        <begin position="150"/>
        <end position="253"/>
    </location>
</feature>
<feature type="compositionally biased region" description="Basic and acidic residues" evidence="1">
    <location>
        <begin position="404"/>
        <end position="434"/>
    </location>
</feature>